<organism evidence="2 3">
    <name type="scientific">Toxoplasma gondii p89</name>
    <dbReference type="NCBI Taxonomy" id="943119"/>
    <lineage>
        <taxon>Eukaryota</taxon>
        <taxon>Sar</taxon>
        <taxon>Alveolata</taxon>
        <taxon>Apicomplexa</taxon>
        <taxon>Conoidasida</taxon>
        <taxon>Coccidia</taxon>
        <taxon>Eucoccidiorida</taxon>
        <taxon>Eimeriorina</taxon>
        <taxon>Sarcocystidae</taxon>
        <taxon>Toxoplasma</taxon>
    </lineage>
</organism>
<protein>
    <submittedName>
        <fullName evidence="2">Putative transmembrane protein</fullName>
    </submittedName>
</protein>
<name>A0A086J906_TOXGO</name>
<keyword evidence="2" id="KW-0472">Membrane</keyword>
<gene>
    <name evidence="2" type="ORF">TGP89_312105</name>
</gene>
<comment type="caution">
    <text evidence="2">The sequence shown here is derived from an EMBL/GenBank/DDBJ whole genome shotgun (WGS) entry which is preliminary data.</text>
</comment>
<accession>A0A086J906</accession>
<dbReference type="AlphaFoldDB" id="A0A086J906"/>
<proteinExistence type="predicted"/>
<evidence type="ECO:0000256" key="1">
    <source>
        <dbReference type="SAM" id="SignalP"/>
    </source>
</evidence>
<keyword evidence="2" id="KW-0812">Transmembrane</keyword>
<dbReference type="Proteomes" id="UP000028828">
    <property type="component" value="Unassembled WGS sequence"/>
</dbReference>
<feature type="chain" id="PRO_5001807953" evidence="1">
    <location>
        <begin position="26"/>
        <end position="107"/>
    </location>
</feature>
<dbReference type="VEuPathDB" id="ToxoDB:TGP89_312105"/>
<dbReference type="EMBL" id="AEYI02002328">
    <property type="protein sequence ID" value="KFG28624.1"/>
    <property type="molecule type" value="Genomic_DNA"/>
</dbReference>
<evidence type="ECO:0000313" key="3">
    <source>
        <dbReference type="Proteomes" id="UP000028828"/>
    </source>
</evidence>
<evidence type="ECO:0000313" key="2">
    <source>
        <dbReference type="EMBL" id="KFG28624.1"/>
    </source>
</evidence>
<feature type="signal peptide" evidence="1">
    <location>
        <begin position="1"/>
        <end position="25"/>
    </location>
</feature>
<reference evidence="2 3" key="1">
    <citation type="submission" date="2014-03" db="EMBL/GenBank/DDBJ databases">
        <authorList>
            <person name="Sibley D."/>
            <person name="Venepally P."/>
            <person name="Karamycheva S."/>
            <person name="Hadjithomas M."/>
            <person name="Khan A."/>
            <person name="Brunk B."/>
            <person name="Roos D."/>
            <person name="Caler E."/>
            <person name="Lorenzi H."/>
        </authorList>
    </citation>
    <scope>NUCLEOTIDE SEQUENCE [LARGE SCALE GENOMIC DNA]</scope>
    <source>
        <strain evidence="3">p89</strain>
    </source>
</reference>
<keyword evidence="1" id="KW-0732">Signal</keyword>
<sequence>MHRRRRVFVLAVFLFLDGVPLRSCALPGFRPSSRNRVSLSIHPTICPPFGAEDSLACVAHLLSTNPRKKERHCRRQSSAETASSFQVSQRVAAAPAQRVYLSCFGLF</sequence>